<evidence type="ECO:0000313" key="2">
    <source>
        <dbReference type="Proteomes" id="UP001152795"/>
    </source>
</evidence>
<reference evidence="1" key="1">
    <citation type="submission" date="2020-04" db="EMBL/GenBank/DDBJ databases">
        <authorList>
            <person name="Alioto T."/>
            <person name="Alioto T."/>
            <person name="Gomez Garrido J."/>
        </authorList>
    </citation>
    <scope>NUCLEOTIDE SEQUENCE</scope>
    <source>
        <strain evidence="1">A484AB</strain>
    </source>
</reference>
<gene>
    <name evidence="1" type="ORF">PACLA_8A043431</name>
</gene>
<dbReference type="EMBL" id="CACRXK020037919">
    <property type="protein sequence ID" value="CAB4045161.1"/>
    <property type="molecule type" value="Genomic_DNA"/>
</dbReference>
<organism evidence="1 2">
    <name type="scientific">Paramuricea clavata</name>
    <name type="common">Red gorgonian</name>
    <name type="synonym">Violescent sea-whip</name>
    <dbReference type="NCBI Taxonomy" id="317549"/>
    <lineage>
        <taxon>Eukaryota</taxon>
        <taxon>Metazoa</taxon>
        <taxon>Cnidaria</taxon>
        <taxon>Anthozoa</taxon>
        <taxon>Octocorallia</taxon>
        <taxon>Malacalcyonacea</taxon>
        <taxon>Plexauridae</taxon>
        <taxon>Paramuricea</taxon>
    </lineage>
</organism>
<proteinExistence type="predicted"/>
<protein>
    <submittedName>
        <fullName evidence="1">Retrovirus-related Pol poly from transposon</fullName>
    </submittedName>
</protein>
<dbReference type="AlphaFoldDB" id="A0A6S7KV88"/>
<evidence type="ECO:0000313" key="1">
    <source>
        <dbReference type="EMBL" id="CAB4045161.1"/>
    </source>
</evidence>
<feature type="non-terminal residue" evidence="1">
    <location>
        <position position="1"/>
    </location>
</feature>
<dbReference type="OrthoDB" id="422540at2759"/>
<dbReference type="Proteomes" id="UP001152795">
    <property type="component" value="Unassembled WGS sequence"/>
</dbReference>
<dbReference type="PANTHER" id="PTHR33223:SF6">
    <property type="entry name" value="CCHC-TYPE DOMAIN-CONTAINING PROTEIN"/>
    <property type="match status" value="1"/>
</dbReference>
<keyword evidence="2" id="KW-1185">Reference proteome</keyword>
<dbReference type="CDD" id="cd00303">
    <property type="entry name" value="retropepsin_like"/>
    <property type="match status" value="1"/>
</dbReference>
<accession>A0A6S7KV88</accession>
<name>A0A6S7KV88_PARCT</name>
<dbReference type="PANTHER" id="PTHR33223">
    <property type="entry name" value="CCHC-TYPE DOMAIN-CONTAINING PROTEIN"/>
    <property type="match status" value="1"/>
</dbReference>
<comment type="caution">
    <text evidence="1">The sequence shown here is derived from an EMBL/GenBank/DDBJ whole genome shotgun (WGS) entry which is preliminary data.</text>
</comment>
<sequence>MGSNKTVLPENKFSGEEDIREFLRDFEIFVAVNEWSDVKAGQYWAVFLKDDAKAFYHQQSDTVRKSYKELSQALKERYEGGLALLKYKKEFNARNRKDGETLHSYLSDLRLSYERAYSPPIVDALPADANADQKTEHAKQEGALVFYNRRKDEDILCQFVNGLGKELREVLISQDDLLKKSVESVLKQISTLEEEQGITRKVSAVQREGKLECHVDGAQNVEEMAHQQPSLENKLDEILKNQRTFQAAAVKKGDTGAEVSLICATVPGLEVRESCIAPVSITNQPITIQGETDVNLSLGSLKTSWKFLVVDNLKESVLGADFIESHYSTSWGIADNKLWLDDVGIPLMGIKNVGMVRDDNHSPVVAKCTVELPARHQAIIPMRTKDKSCKSGLFEPTKTPGGVLLNKTAVE</sequence>